<dbReference type="Gene3D" id="6.10.290.10">
    <property type="match status" value="1"/>
</dbReference>
<dbReference type="RefSeq" id="WP_019211911.1">
    <property type="nucleotide sequence ID" value="NZ_CWJI01000018.1"/>
</dbReference>
<dbReference type="Proteomes" id="UP000043316">
    <property type="component" value="Unassembled WGS sequence"/>
</dbReference>
<organism evidence="1 2">
    <name type="scientific">Yersinia intermedia</name>
    <dbReference type="NCBI Taxonomy" id="631"/>
    <lineage>
        <taxon>Bacteria</taxon>
        <taxon>Pseudomonadati</taxon>
        <taxon>Pseudomonadota</taxon>
        <taxon>Gammaproteobacteria</taxon>
        <taxon>Enterobacterales</taxon>
        <taxon>Yersiniaceae</taxon>
        <taxon>Yersinia</taxon>
    </lineage>
</organism>
<evidence type="ECO:0000313" key="2">
    <source>
        <dbReference type="Proteomes" id="UP000043316"/>
    </source>
</evidence>
<dbReference type="InterPro" id="IPR049276">
    <property type="entry name" value="DUF6853"/>
</dbReference>
<sequence>MTKLNVIKDALSDMAKVCNVQEDELSIDYSLDLDEELHSELEKLTQISLVLRKALDEKDMVTVQATLVMSRIYSMNLRNFFNDIYDDIEIIGWTDRYNWPEIPEGYRIPEHYNNSKE</sequence>
<dbReference type="AlphaFoldDB" id="A0A0H5MID3"/>
<proteinExistence type="predicted"/>
<dbReference type="EMBL" id="CWJI01000018">
    <property type="protein sequence ID" value="CRY56856.1"/>
    <property type="molecule type" value="Genomic_DNA"/>
</dbReference>
<name>A0A0H5MID3_YERIN</name>
<dbReference type="Pfam" id="PF21593">
    <property type="entry name" value="DUF6853"/>
    <property type="match status" value="1"/>
</dbReference>
<accession>A0A0H5MID3</accession>
<reference evidence="2" key="1">
    <citation type="submission" date="2015-03" db="EMBL/GenBank/DDBJ databases">
        <authorList>
            <consortium name="Pathogen Informatics"/>
        </authorList>
    </citation>
    <scope>NUCLEOTIDE SEQUENCE [LARGE SCALE GENOMIC DNA]</scope>
    <source>
        <strain evidence="2">R148</strain>
    </source>
</reference>
<dbReference type="GeneID" id="61818178"/>
<evidence type="ECO:0000313" key="1">
    <source>
        <dbReference type="EMBL" id="CRY56856.1"/>
    </source>
</evidence>
<protein>
    <submittedName>
        <fullName evidence="1">Uncharacterized protein</fullName>
    </submittedName>
</protein>
<gene>
    <name evidence="1" type="ORF">ERS008476_03903</name>
</gene>